<sequence length="593" mass="63213">MSTSGGAPTQGAPTSLQPLAPPPRTSSRELSDAGDTQRASSSRGQDAAGADAGKTLDAPGNQQDGAVAVGGDATDEQRQDSVGRGSKRSLTGRRRDPSSGSKRARAPAAMNEKTAQSAPTGQAENAASAKPKKKGGFLSFLCCGSRDEGQEGASEAAQAPKPVDKPQPTRAQQHGRTKQHQDVNAPDTSAADSREAFDEKAAAPFQHDTPNNVTSTDREKSGPGDATADRTGPFLSSGGSPSVQNNPEVRPLDEGNQPMVPADPTTGPPVLNTSGANYEPLSSNPEVNVQAPTPVVPQQSSAEQLIQDRPPNQKAMDDDIEMADADQHDKPSLPLSTKEVAGIAAGGAVVGGVAIGGEELHQRESSHDPQTTLPPPPPPGPPPQTQPEVARATDSSNASSIASERDESHKWLLPPLRSEHKGRKCLVLDLDETLVHSSFKILHQADFTIPVEIEGQYHNVYVIKRPGVDAFLKRVGELYEVVVFTASVSKYGDPLLDQLDIHHVVHHRLFRESCYNHQGNYVKDLSMVGRELKETIIIDNSPTSYIFHPQHAVPISSWFSDAHDNELCDLIPVLEDLSKRDVRDVSLVLDVAM</sequence>
<dbReference type="Pfam" id="PF03031">
    <property type="entry name" value="NIF"/>
    <property type="match status" value="1"/>
</dbReference>
<dbReference type="CDD" id="cd07521">
    <property type="entry name" value="HAD_FCP1-like"/>
    <property type="match status" value="1"/>
</dbReference>
<dbReference type="InterPro" id="IPR036412">
    <property type="entry name" value="HAD-like_sf"/>
</dbReference>
<dbReference type="EMBL" id="NAJL01000038">
    <property type="protein sequence ID" value="TKA25066.1"/>
    <property type="molecule type" value="Genomic_DNA"/>
</dbReference>
<feature type="domain" description="FCP1 homology" evidence="2">
    <location>
        <begin position="419"/>
        <end position="577"/>
    </location>
</feature>
<dbReference type="GO" id="GO:0009651">
    <property type="term" value="P:response to salt stress"/>
    <property type="evidence" value="ECO:0007669"/>
    <property type="project" value="UniProtKB-ARBA"/>
</dbReference>
<dbReference type="InterPro" id="IPR023214">
    <property type="entry name" value="HAD_sf"/>
</dbReference>
<dbReference type="PANTHER" id="PTHR12210">
    <property type="entry name" value="DULLARD PROTEIN PHOSPHATASE"/>
    <property type="match status" value="1"/>
</dbReference>
<feature type="compositionally biased region" description="Polar residues" evidence="1">
    <location>
        <begin position="1"/>
        <end position="17"/>
    </location>
</feature>
<evidence type="ECO:0000256" key="1">
    <source>
        <dbReference type="SAM" id="MobiDB-lite"/>
    </source>
</evidence>
<dbReference type="GO" id="GO:0016791">
    <property type="term" value="F:phosphatase activity"/>
    <property type="evidence" value="ECO:0007669"/>
    <property type="project" value="InterPro"/>
</dbReference>
<dbReference type="Gene3D" id="3.40.50.1000">
    <property type="entry name" value="HAD superfamily/HAD-like"/>
    <property type="match status" value="1"/>
</dbReference>
<feature type="compositionally biased region" description="Polar residues" evidence="1">
    <location>
        <begin position="237"/>
        <end position="247"/>
    </location>
</feature>
<comment type="caution">
    <text evidence="3">The sequence shown here is derived from an EMBL/GenBank/DDBJ whole genome shotgun (WGS) entry which is preliminary data.</text>
</comment>
<dbReference type="OrthoDB" id="277011at2759"/>
<feature type="compositionally biased region" description="Polar residues" evidence="1">
    <location>
        <begin position="393"/>
        <end position="402"/>
    </location>
</feature>
<feature type="compositionally biased region" description="Polar residues" evidence="1">
    <location>
        <begin position="113"/>
        <end position="125"/>
    </location>
</feature>
<dbReference type="InterPro" id="IPR050365">
    <property type="entry name" value="TIM50"/>
</dbReference>
<dbReference type="InterPro" id="IPR011948">
    <property type="entry name" value="Dullard_phosphatase"/>
</dbReference>
<keyword evidence="4" id="KW-1185">Reference proteome</keyword>
<dbReference type="AlphaFoldDB" id="A0A4U0TSZ4"/>
<dbReference type="GO" id="GO:1904262">
    <property type="term" value="P:negative regulation of TORC1 signaling"/>
    <property type="evidence" value="ECO:0007669"/>
    <property type="project" value="UniProtKB-ARBA"/>
</dbReference>
<organism evidence="3 4">
    <name type="scientific">Salinomyces thailandicus</name>
    <dbReference type="NCBI Taxonomy" id="706561"/>
    <lineage>
        <taxon>Eukaryota</taxon>
        <taxon>Fungi</taxon>
        <taxon>Dikarya</taxon>
        <taxon>Ascomycota</taxon>
        <taxon>Pezizomycotina</taxon>
        <taxon>Dothideomycetes</taxon>
        <taxon>Dothideomycetidae</taxon>
        <taxon>Mycosphaerellales</taxon>
        <taxon>Teratosphaeriaceae</taxon>
        <taxon>Salinomyces</taxon>
    </lineage>
</organism>
<dbReference type="PROSITE" id="PS50969">
    <property type="entry name" value="FCP1"/>
    <property type="match status" value="1"/>
</dbReference>
<feature type="compositionally biased region" description="Polar residues" evidence="1">
    <location>
        <begin position="271"/>
        <end position="304"/>
    </location>
</feature>
<dbReference type="FunFam" id="3.40.50.1000:FF:000043">
    <property type="entry name" value="General stress response phosphoprotein phosphatase Psr1/2"/>
    <property type="match status" value="1"/>
</dbReference>
<evidence type="ECO:0000259" key="2">
    <source>
        <dbReference type="PROSITE" id="PS50969"/>
    </source>
</evidence>
<feature type="compositionally biased region" description="Basic and acidic residues" evidence="1">
    <location>
        <begin position="192"/>
        <end position="201"/>
    </location>
</feature>
<protein>
    <recommendedName>
        <fullName evidence="2">FCP1 homology domain-containing protein</fullName>
    </recommendedName>
</protein>
<name>A0A4U0TSZ4_9PEZI</name>
<evidence type="ECO:0000313" key="4">
    <source>
        <dbReference type="Proteomes" id="UP000308549"/>
    </source>
</evidence>
<dbReference type="SMART" id="SM00577">
    <property type="entry name" value="CPDc"/>
    <property type="match status" value="1"/>
</dbReference>
<dbReference type="GO" id="GO:0034198">
    <property type="term" value="P:cellular response to amino acid starvation"/>
    <property type="evidence" value="ECO:0007669"/>
    <property type="project" value="UniProtKB-ARBA"/>
</dbReference>
<reference evidence="3 4" key="1">
    <citation type="submission" date="2017-03" db="EMBL/GenBank/DDBJ databases">
        <title>Genomes of endolithic fungi from Antarctica.</title>
        <authorList>
            <person name="Coleine C."/>
            <person name="Masonjones S."/>
            <person name="Stajich J.E."/>
        </authorList>
    </citation>
    <scope>NUCLEOTIDE SEQUENCE [LARGE SCALE GENOMIC DNA]</scope>
    <source>
        <strain evidence="3 4">CCFEE 6315</strain>
    </source>
</reference>
<gene>
    <name evidence="3" type="ORF">B0A50_06130</name>
</gene>
<dbReference type="InterPro" id="IPR004274">
    <property type="entry name" value="FCP1_dom"/>
</dbReference>
<feature type="region of interest" description="Disordered" evidence="1">
    <location>
        <begin position="1"/>
        <end position="334"/>
    </location>
</feature>
<dbReference type="SUPFAM" id="SSF56784">
    <property type="entry name" value="HAD-like"/>
    <property type="match status" value="1"/>
</dbReference>
<feature type="region of interest" description="Disordered" evidence="1">
    <location>
        <begin position="361"/>
        <end position="408"/>
    </location>
</feature>
<dbReference type="GO" id="GO:0045944">
    <property type="term" value="P:positive regulation of transcription by RNA polymerase II"/>
    <property type="evidence" value="ECO:0007669"/>
    <property type="project" value="UniProtKB-ARBA"/>
</dbReference>
<feature type="compositionally biased region" description="Pro residues" evidence="1">
    <location>
        <begin position="372"/>
        <end position="385"/>
    </location>
</feature>
<evidence type="ECO:0000313" key="3">
    <source>
        <dbReference type="EMBL" id="TKA25066.1"/>
    </source>
</evidence>
<accession>A0A4U0TSZ4</accession>
<proteinExistence type="predicted"/>
<dbReference type="NCBIfam" id="TIGR02251">
    <property type="entry name" value="HIF-SF_euk"/>
    <property type="match status" value="1"/>
</dbReference>
<dbReference type="Proteomes" id="UP000308549">
    <property type="component" value="Unassembled WGS sequence"/>
</dbReference>